<keyword evidence="5" id="KW-0067">ATP-binding</keyword>
<dbReference type="Proteomes" id="UP000193986">
    <property type="component" value="Unassembled WGS sequence"/>
</dbReference>
<dbReference type="PROSITE" id="PS50893">
    <property type="entry name" value="ABC_TRANSPORTER_2"/>
    <property type="match status" value="1"/>
</dbReference>
<gene>
    <name evidence="10" type="ORF">BCR39DRAFT_516764</name>
</gene>
<dbReference type="GO" id="GO:0005524">
    <property type="term" value="F:ATP binding"/>
    <property type="evidence" value="ECO:0007669"/>
    <property type="project" value="UniProtKB-KW"/>
</dbReference>
<dbReference type="GO" id="GO:0005324">
    <property type="term" value="F:long-chain fatty acid transmembrane transporter activity"/>
    <property type="evidence" value="ECO:0007669"/>
    <property type="project" value="TreeGrafter"/>
</dbReference>
<keyword evidence="2" id="KW-0813">Transport</keyword>
<evidence type="ECO:0000256" key="2">
    <source>
        <dbReference type="ARBA" id="ARBA00022448"/>
    </source>
</evidence>
<dbReference type="GO" id="GO:0016887">
    <property type="term" value="F:ATP hydrolysis activity"/>
    <property type="evidence" value="ECO:0007669"/>
    <property type="project" value="InterPro"/>
</dbReference>
<dbReference type="STRING" id="71784.A0A1Y2BHE2"/>
<dbReference type="InterPro" id="IPR003439">
    <property type="entry name" value="ABC_transporter-like_ATP-bd"/>
</dbReference>
<organism evidence="10 11">
    <name type="scientific">Naematelia encephala</name>
    <dbReference type="NCBI Taxonomy" id="71784"/>
    <lineage>
        <taxon>Eukaryota</taxon>
        <taxon>Fungi</taxon>
        <taxon>Dikarya</taxon>
        <taxon>Basidiomycota</taxon>
        <taxon>Agaricomycotina</taxon>
        <taxon>Tremellomycetes</taxon>
        <taxon>Tremellales</taxon>
        <taxon>Naemateliaceae</taxon>
        <taxon>Naematelia</taxon>
    </lineage>
</organism>
<dbReference type="InterPro" id="IPR017871">
    <property type="entry name" value="ABC_transporter-like_CS"/>
</dbReference>
<dbReference type="Pfam" id="PF06472">
    <property type="entry name" value="ABC_membrane_2"/>
    <property type="match status" value="2"/>
</dbReference>
<name>A0A1Y2BHE2_9TREE</name>
<evidence type="ECO:0000256" key="1">
    <source>
        <dbReference type="ARBA" id="ARBA00008575"/>
    </source>
</evidence>
<dbReference type="GO" id="GO:0015910">
    <property type="term" value="P:long-chain fatty acid import into peroxisome"/>
    <property type="evidence" value="ECO:0007669"/>
    <property type="project" value="TreeGrafter"/>
</dbReference>
<dbReference type="GO" id="GO:0042760">
    <property type="term" value="P:very long-chain fatty acid catabolic process"/>
    <property type="evidence" value="ECO:0007669"/>
    <property type="project" value="TreeGrafter"/>
</dbReference>
<dbReference type="PROSITE" id="PS00211">
    <property type="entry name" value="ABC_TRANSPORTER_1"/>
    <property type="match status" value="1"/>
</dbReference>
<feature type="domain" description="ABC transporter" evidence="9">
    <location>
        <begin position="546"/>
        <end position="781"/>
    </location>
</feature>
<evidence type="ECO:0000256" key="7">
    <source>
        <dbReference type="ARBA" id="ARBA00023136"/>
    </source>
</evidence>
<keyword evidence="3 8" id="KW-0812">Transmembrane</keyword>
<sequence>MGSDTRLPLSLSHLPHANRQSILAFLVVLAIVRASPLNQVKPIADAVTLRAWRNERRRVREEKRKRLLETPLNTPALEKKMVDLYIPDPSGSGSRTLLVPHRGRISKVHITPTSAELYAQHLKLFPPLKPGEKLGVNKRFWSMLFAVLKIAFPSKSGKEAFLLVLHTSFLVARTVLSVMVARLDGRIVRDLVSANGKGFLRGLGWWFALAIPSTYTNSMIRYLERKLALAFRTNLTRYIHDLYLNDNLNYYKFGLGLGAAAVEPTVAGERGENAAAEAAAGGADQFITTDLARFCDTLAALYGNIGKPGLDLVIFTSQLATALGPLGTIGLFANYGFTAWILKKATPAFGRMAATEARLEGEYRAGLSRIGRDGEEVAFYNGGQREKGILWKTYENLARHVHTVFKIRVPYGMTEDFVIKYLWSAVGYGLMSIPILFPVSKHMIQGTGKGEIHHEVAARTESYVSNRRLLLSLADAGGRLMYSGKDLAELSGYTSRVYALLASLHALNNGIYAENPRPASLPKEQTFYDMSTIHGQIIVGPSHVLLQGVPIVAPAGGAAGAERGGEELIHSLDLRVEKGEHTLITGPNGVGKTSIARIIAQLWPTWDGLLERPVHGEGGIFFLPQRPYLSIGSLRDQVIYPYTYAEMKARGRTDSELMSILEHVHLAYLPAREGGWDTRKEWKDVLSGGEKQRMGMARLFYHRPAYAILDECTSAVSSDVEGLMYEHAKSLDITLITISHRPSLLKYHNRHLRLGDSATAPPTSPLARTNSAPRFPSSANILALSSMTSPSPAAAQGWQLTILSAGSAEEKMELDMEIKRLEEVLGTEVGGWEKRLQDINRELSGESVVA</sequence>
<dbReference type="SUPFAM" id="SSF52540">
    <property type="entry name" value="P-loop containing nucleoside triphosphate hydrolases"/>
    <property type="match status" value="1"/>
</dbReference>
<dbReference type="InParanoid" id="A0A1Y2BHE2"/>
<evidence type="ECO:0000313" key="11">
    <source>
        <dbReference type="Proteomes" id="UP000193986"/>
    </source>
</evidence>
<dbReference type="InterPro" id="IPR003593">
    <property type="entry name" value="AAA+_ATPase"/>
</dbReference>
<dbReference type="CDD" id="cd03223">
    <property type="entry name" value="ABCD_peroxisomal_ALDP"/>
    <property type="match status" value="1"/>
</dbReference>
<dbReference type="GO" id="GO:0140359">
    <property type="term" value="F:ABC-type transporter activity"/>
    <property type="evidence" value="ECO:0007669"/>
    <property type="project" value="InterPro"/>
</dbReference>
<evidence type="ECO:0000256" key="5">
    <source>
        <dbReference type="ARBA" id="ARBA00022840"/>
    </source>
</evidence>
<dbReference type="GO" id="GO:0006635">
    <property type="term" value="P:fatty acid beta-oxidation"/>
    <property type="evidence" value="ECO:0007669"/>
    <property type="project" value="TreeGrafter"/>
</dbReference>
<dbReference type="OrthoDB" id="422637at2759"/>
<dbReference type="GO" id="GO:0007031">
    <property type="term" value="P:peroxisome organization"/>
    <property type="evidence" value="ECO:0007669"/>
    <property type="project" value="TreeGrafter"/>
</dbReference>
<feature type="transmembrane region" description="Helical" evidence="8">
    <location>
        <begin position="417"/>
        <end position="437"/>
    </location>
</feature>
<proteinExistence type="inferred from homology"/>
<evidence type="ECO:0000259" key="9">
    <source>
        <dbReference type="PROSITE" id="PS50893"/>
    </source>
</evidence>
<reference evidence="10 11" key="1">
    <citation type="submission" date="2016-07" db="EMBL/GenBank/DDBJ databases">
        <title>Pervasive Adenine N6-methylation of Active Genes in Fungi.</title>
        <authorList>
            <consortium name="DOE Joint Genome Institute"/>
            <person name="Mondo S.J."/>
            <person name="Dannebaum R.O."/>
            <person name="Kuo R.C."/>
            <person name="Labutti K."/>
            <person name="Haridas S."/>
            <person name="Kuo A."/>
            <person name="Salamov A."/>
            <person name="Ahrendt S.R."/>
            <person name="Lipzen A."/>
            <person name="Sullivan W."/>
            <person name="Andreopoulos W.B."/>
            <person name="Clum A."/>
            <person name="Lindquist E."/>
            <person name="Daum C."/>
            <person name="Ramamoorthy G.K."/>
            <person name="Gryganskyi A."/>
            <person name="Culley D."/>
            <person name="Magnuson J.K."/>
            <person name="James T.Y."/>
            <person name="O'Malley M.A."/>
            <person name="Stajich J.E."/>
            <person name="Spatafora J.W."/>
            <person name="Visel A."/>
            <person name="Grigoriev I.V."/>
        </authorList>
    </citation>
    <scope>NUCLEOTIDE SEQUENCE [LARGE SCALE GENOMIC DNA]</scope>
    <source>
        <strain evidence="10 11">68-887.2</strain>
    </source>
</reference>
<dbReference type="SMART" id="SM00382">
    <property type="entry name" value="AAA"/>
    <property type="match status" value="1"/>
</dbReference>
<evidence type="ECO:0000256" key="6">
    <source>
        <dbReference type="ARBA" id="ARBA00022989"/>
    </source>
</evidence>
<dbReference type="GO" id="GO:0005778">
    <property type="term" value="C:peroxisomal membrane"/>
    <property type="evidence" value="ECO:0007669"/>
    <property type="project" value="TreeGrafter"/>
</dbReference>
<dbReference type="InterPro" id="IPR011527">
    <property type="entry name" value="ABC1_TM_dom"/>
</dbReference>
<keyword evidence="11" id="KW-1185">Reference proteome</keyword>
<dbReference type="Gene3D" id="3.40.50.300">
    <property type="entry name" value="P-loop containing nucleotide triphosphate hydrolases"/>
    <property type="match status" value="1"/>
</dbReference>
<keyword evidence="6 8" id="KW-1133">Transmembrane helix</keyword>
<keyword evidence="4" id="KW-0547">Nucleotide-binding</keyword>
<evidence type="ECO:0000313" key="10">
    <source>
        <dbReference type="EMBL" id="ORY34209.1"/>
    </source>
</evidence>
<dbReference type="PANTHER" id="PTHR11384">
    <property type="entry name" value="ATP-BINDING CASSETTE, SUB-FAMILY D MEMBER"/>
    <property type="match status" value="1"/>
</dbReference>
<accession>A0A1Y2BHE2</accession>
<dbReference type="PANTHER" id="PTHR11384:SF67">
    <property type="entry name" value="ATP-BINDING CASSETTE SUB-FAMILY D MEMBER 1"/>
    <property type="match status" value="1"/>
</dbReference>
<dbReference type="Pfam" id="PF00005">
    <property type="entry name" value="ABC_tran"/>
    <property type="match status" value="1"/>
</dbReference>
<comment type="similarity">
    <text evidence="1">Belongs to the ABC transporter superfamily. ABCD family. Peroxisomal fatty acyl CoA transporter (TC 3.A.1.203) subfamily.</text>
</comment>
<dbReference type="AlphaFoldDB" id="A0A1Y2BHE2"/>
<evidence type="ECO:0000256" key="4">
    <source>
        <dbReference type="ARBA" id="ARBA00022741"/>
    </source>
</evidence>
<dbReference type="EMBL" id="MCFC01000003">
    <property type="protein sequence ID" value="ORY34209.1"/>
    <property type="molecule type" value="Genomic_DNA"/>
</dbReference>
<evidence type="ECO:0000256" key="8">
    <source>
        <dbReference type="SAM" id="Phobius"/>
    </source>
</evidence>
<comment type="caution">
    <text evidence="10">The sequence shown here is derived from an EMBL/GenBank/DDBJ whole genome shotgun (WGS) entry which is preliminary data.</text>
</comment>
<protein>
    <submittedName>
        <fullName evidence="10">ABC transporter transmembrane region 2-domain-containing protein</fullName>
    </submittedName>
</protein>
<dbReference type="InterPro" id="IPR050835">
    <property type="entry name" value="ABC_transporter_sub-D"/>
</dbReference>
<evidence type="ECO:0000256" key="3">
    <source>
        <dbReference type="ARBA" id="ARBA00022692"/>
    </source>
</evidence>
<keyword evidence="7 8" id="KW-0472">Membrane</keyword>
<dbReference type="InterPro" id="IPR027417">
    <property type="entry name" value="P-loop_NTPase"/>
</dbReference>